<dbReference type="OrthoDB" id="9816361at2"/>
<proteinExistence type="predicted"/>
<reference evidence="1 2" key="1">
    <citation type="submission" date="2009-05" db="EMBL/GenBank/DDBJ databases">
        <title>The draft genome of Acidovorax delafieldii 2AN.</title>
        <authorList>
            <consortium name="US DOE Joint Genome Institute (JGI-PGF)"/>
            <person name="Lucas S."/>
            <person name="Copeland A."/>
            <person name="Lapidus A."/>
            <person name="Glavina del Rio T."/>
            <person name="Tice H."/>
            <person name="Bruce D."/>
            <person name="Goodwin L."/>
            <person name="Pitluck S."/>
            <person name="Larimer F."/>
            <person name="Land M.L."/>
            <person name="Hauser L."/>
            <person name="Shelobolina E.S."/>
            <person name="Picardal F."/>
            <person name="Roden E."/>
            <person name="Emerson D."/>
        </authorList>
    </citation>
    <scope>NUCLEOTIDE SEQUENCE [LARGE SCALE GENOMIC DNA]</scope>
    <source>
        <strain evidence="1 2">2AN</strain>
    </source>
</reference>
<organism evidence="1 2">
    <name type="scientific">Acidovorax delafieldii 2AN</name>
    <dbReference type="NCBI Taxonomy" id="573060"/>
    <lineage>
        <taxon>Bacteria</taxon>
        <taxon>Pseudomonadati</taxon>
        <taxon>Pseudomonadota</taxon>
        <taxon>Betaproteobacteria</taxon>
        <taxon>Burkholderiales</taxon>
        <taxon>Comamonadaceae</taxon>
        <taxon>Acidovorax</taxon>
    </lineage>
</organism>
<accession>C5SZH2</accession>
<comment type="caution">
    <text evidence="1">The sequence shown here is derived from an EMBL/GenBank/DDBJ whole genome shotgun (WGS) entry which is preliminary data.</text>
</comment>
<dbReference type="PATRIC" id="fig|573060.9.peg.5190"/>
<dbReference type="EMBL" id="ACQT01000001">
    <property type="protein sequence ID" value="EER62368.1"/>
    <property type="molecule type" value="Genomic_DNA"/>
</dbReference>
<evidence type="ECO:0000313" key="1">
    <source>
        <dbReference type="EMBL" id="EER62368.1"/>
    </source>
</evidence>
<name>C5SZH2_ACIDE</name>
<gene>
    <name evidence="1" type="ORF">AcdelDRAFT_0052</name>
</gene>
<dbReference type="Proteomes" id="UP000003856">
    <property type="component" value="Unassembled WGS sequence"/>
</dbReference>
<evidence type="ECO:0008006" key="3">
    <source>
        <dbReference type="Google" id="ProtNLM"/>
    </source>
</evidence>
<evidence type="ECO:0000313" key="2">
    <source>
        <dbReference type="Proteomes" id="UP000003856"/>
    </source>
</evidence>
<dbReference type="AlphaFoldDB" id="C5SZH2"/>
<keyword evidence="2" id="KW-1185">Reference proteome</keyword>
<protein>
    <recommendedName>
        <fullName evidence="3">TM2 domain-containing protein</fullName>
    </recommendedName>
</protein>
<sequence length="67" mass="7404">MLALLQGGIGIHKFHTGAWGWGIVNQVLCWIWIPCISALAEGIRYIVLPDAEVERKAAKIDGPFVFL</sequence>